<comment type="similarity">
    <text evidence="7">Belongs to the binding-protein-dependent transport system permease family.</text>
</comment>
<reference evidence="9 10" key="1">
    <citation type="journal article" date="2018" name="Int. J. Syst. Evol. Microbiol.">
        <title>Uliginosibacterium sediminicola sp. nov., isolated from freshwater sediment.</title>
        <authorList>
            <person name="Hwang W.M."/>
            <person name="Kim S.M."/>
            <person name="Kang K."/>
            <person name="Ahn T.Y."/>
        </authorList>
    </citation>
    <scope>NUCLEOTIDE SEQUENCE [LARGE SCALE GENOMIC DNA]</scope>
    <source>
        <strain evidence="9 10">M1-21</strain>
    </source>
</reference>
<dbReference type="RefSeq" id="WP_345917812.1">
    <property type="nucleotide sequence ID" value="NZ_JBDIVE010000001.1"/>
</dbReference>
<dbReference type="Proteomes" id="UP001410394">
    <property type="component" value="Unassembled WGS sequence"/>
</dbReference>
<dbReference type="PANTHER" id="PTHR43163">
    <property type="entry name" value="DIPEPTIDE TRANSPORT SYSTEM PERMEASE PROTEIN DPPB-RELATED"/>
    <property type="match status" value="1"/>
</dbReference>
<feature type="transmembrane region" description="Helical" evidence="7">
    <location>
        <begin position="100"/>
        <end position="121"/>
    </location>
</feature>
<dbReference type="EMBL" id="JBDIVE010000001">
    <property type="protein sequence ID" value="MEN3067044.1"/>
    <property type="molecule type" value="Genomic_DNA"/>
</dbReference>
<feature type="transmembrane region" description="Helical" evidence="7">
    <location>
        <begin position="133"/>
        <end position="158"/>
    </location>
</feature>
<evidence type="ECO:0000256" key="7">
    <source>
        <dbReference type="RuleBase" id="RU363032"/>
    </source>
</evidence>
<accession>A0ABU9YTL2</accession>
<keyword evidence="2 7" id="KW-0813">Transport</keyword>
<protein>
    <submittedName>
        <fullName evidence="9">ABC transporter permease</fullName>
    </submittedName>
</protein>
<dbReference type="Pfam" id="PF00528">
    <property type="entry name" value="BPD_transp_1"/>
    <property type="match status" value="1"/>
</dbReference>
<feature type="transmembrane region" description="Helical" evidence="7">
    <location>
        <begin position="290"/>
        <end position="314"/>
    </location>
</feature>
<sequence length="324" mass="35397">MSVFIIRRLLQSLAVLSVTALLVFLGVYAIGDPTEMLIAPDASAAERLQVITSLGLDKPLWQQFMHFVWNALHGDLGRSFVFNQPSISLILQRLPATLELTLVALLLALGLGIPLGLISGLKPGSRLDAGIMTGSIFGFSLPSFWQGMMLIMVFSVWLGWLPSTGRGEIGSFLGIHSSLFTLDGLSHLILPAVNLSLFKLSLVIRLTRSGVRETMSLDFIKFARARGLSEARIVGVHVLKNIMIPLITVVGMELGSMLAFAVVTESIFAWPGIGKLLINSIMRLDRPVVVAYLLVIVTLFILINLLVDLLYSLIDPRIRLGGQR</sequence>
<comment type="subcellular location">
    <subcellularLocation>
        <location evidence="1 7">Cell membrane</location>
        <topology evidence="1 7">Multi-pass membrane protein</topology>
    </subcellularLocation>
</comment>
<evidence type="ECO:0000256" key="1">
    <source>
        <dbReference type="ARBA" id="ARBA00004651"/>
    </source>
</evidence>
<dbReference type="InterPro" id="IPR045621">
    <property type="entry name" value="BPD_transp_1_N"/>
</dbReference>
<evidence type="ECO:0000256" key="2">
    <source>
        <dbReference type="ARBA" id="ARBA00022448"/>
    </source>
</evidence>
<evidence type="ECO:0000313" key="10">
    <source>
        <dbReference type="Proteomes" id="UP001410394"/>
    </source>
</evidence>
<name>A0ABU9YTL2_9RHOO</name>
<gene>
    <name evidence="9" type="ORF">ABDB84_01065</name>
</gene>
<dbReference type="Gene3D" id="1.10.3720.10">
    <property type="entry name" value="MetI-like"/>
    <property type="match status" value="1"/>
</dbReference>
<comment type="caution">
    <text evidence="9">The sequence shown here is derived from an EMBL/GenBank/DDBJ whole genome shotgun (WGS) entry which is preliminary data.</text>
</comment>
<dbReference type="SUPFAM" id="SSF161098">
    <property type="entry name" value="MetI-like"/>
    <property type="match status" value="1"/>
</dbReference>
<evidence type="ECO:0000256" key="5">
    <source>
        <dbReference type="ARBA" id="ARBA00022989"/>
    </source>
</evidence>
<organism evidence="9 10">
    <name type="scientific">Uliginosibacterium sediminicola</name>
    <dbReference type="NCBI Taxonomy" id="2024550"/>
    <lineage>
        <taxon>Bacteria</taxon>
        <taxon>Pseudomonadati</taxon>
        <taxon>Pseudomonadota</taxon>
        <taxon>Betaproteobacteria</taxon>
        <taxon>Rhodocyclales</taxon>
        <taxon>Zoogloeaceae</taxon>
        <taxon>Uliginosibacterium</taxon>
    </lineage>
</organism>
<dbReference type="PANTHER" id="PTHR43163:SF2">
    <property type="entry name" value="ABC TRANSPORTER PERMEASE PROTEIN"/>
    <property type="match status" value="1"/>
</dbReference>
<keyword evidence="10" id="KW-1185">Reference proteome</keyword>
<dbReference type="PROSITE" id="PS50928">
    <property type="entry name" value="ABC_TM1"/>
    <property type="match status" value="1"/>
</dbReference>
<evidence type="ECO:0000256" key="4">
    <source>
        <dbReference type="ARBA" id="ARBA00022692"/>
    </source>
</evidence>
<evidence type="ECO:0000259" key="8">
    <source>
        <dbReference type="PROSITE" id="PS50928"/>
    </source>
</evidence>
<dbReference type="Pfam" id="PF19300">
    <property type="entry name" value="BPD_transp_1_N"/>
    <property type="match status" value="1"/>
</dbReference>
<evidence type="ECO:0000313" key="9">
    <source>
        <dbReference type="EMBL" id="MEN3067044.1"/>
    </source>
</evidence>
<evidence type="ECO:0000256" key="3">
    <source>
        <dbReference type="ARBA" id="ARBA00022475"/>
    </source>
</evidence>
<keyword evidence="3" id="KW-1003">Cell membrane</keyword>
<feature type="transmembrane region" description="Helical" evidence="7">
    <location>
        <begin position="242"/>
        <end position="270"/>
    </location>
</feature>
<evidence type="ECO:0000256" key="6">
    <source>
        <dbReference type="ARBA" id="ARBA00023136"/>
    </source>
</evidence>
<dbReference type="CDD" id="cd06261">
    <property type="entry name" value="TM_PBP2"/>
    <property type="match status" value="1"/>
</dbReference>
<dbReference type="InterPro" id="IPR035906">
    <property type="entry name" value="MetI-like_sf"/>
</dbReference>
<proteinExistence type="inferred from homology"/>
<dbReference type="InterPro" id="IPR000515">
    <property type="entry name" value="MetI-like"/>
</dbReference>
<feature type="domain" description="ABC transmembrane type-1" evidence="8">
    <location>
        <begin position="94"/>
        <end position="307"/>
    </location>
</feature>
<keyword evidence="4 7" id="KW-0812">Transmembrane</keyword>
<keyword evidence="5 7" id="KW-1133">Transmembrane helix</keyword>
<keyword evidence="6 7" id="KW-0472">Membrane</keyword>